<dbReference type="SUPFAM" id="SSF55816">
    <property type="entry name" value="5'-nucleotidase (syn. UDP-sugar hydrolase), C-terminal domain"/>
    <property type="match status" value="1"/>
</dbReference>
<dbReference type="PANTHER" id="PTHR11575">
    <property type="entry name" value="5'-NUCLEOTIDASE-RELATED"/>
    <property type="match status" value="1"/>
</dbReference>
<dbReference type="InterPro" id="IPR008334">
    <property type="entry name" value="5'-Nucleotdase_C"/>
</dbReference>
<dbReference type="GO" id="GO:0000166">
    <property type="term" value="F:nucleotide binding"/>
    <property type="evidence" value="ECO:0007669"/>
    <property type="project" value="UniProtKB-KW"/>
</dbReference>
<dbReference type="GO" id="GO:0008254">
    <property type="term" value="F:3'-nucleotidase activity"/>
    <property type="evidence" value="ECO:0007669"/>
    <property type="project" value="UniProtKB-EC"/>
</dbReference>
<accession>A0A132BS15</accession>
<keyword evidence="3 6" id="KW-0378">Hydrolase</keyword>
<reference evidence="6 7" key="1">
    <citation type="submission" date="2015-12" db="EMBL/GenBank/DDBJ databases">
        <title>Genome sequence of the marine Rhodobacteraceae strain O3.65, Candidatus Tritonibacter horizontis.</title>
        <authorList>
            <person name="Poehlein A."/>
            <person name="Giebel H.A."/>
            <person name="Voget S."/>
            <person name="Brinkhoff T."/>
        </authorList>
    </citation>
    <scope>NUCLEOTIDE SEQUENCE [LARGE SCALE GENOMIC DNA]</scope>
    <source>
        <strain evidence="6 7">O3.65</strain>
    </source>
</reference>
<dbReference type="EC" id="3.1.3.6" evidence="6"/>
<keyword evidence="7" id="KW-1185">Reference proteome</keyword>
<dbReference type="InterPro" id="IPR004843">
    <property type="entry name" value="Calcineurin-like_PHP"/>
</dbReference>
<dbReference type="InterPro" id="IPR029052">
    <property type="entry name" value="Metallo-depent_PP-like"/>
</dbReference>
<evidence type="ECO:0000313" key="7">
    <source>
        <dbReference type="Proteomes" id="UP000068382"/>
    </source>
</evidence>
<dbReference type="GO" id="GO:0008663">
    <property type="term" value="F:2',3'-cyclic-nucleotide 2'-phosphodiesterase activity"/>
    <property type="evidence" value="ECO:0007669"/>
    <property type="project" value="UniProtKB-EC"/>
</dbReference>
<organism evidence="6 7">
    <name type="scientific">Tritonibacter horizontis</name>
    <dbReference type="NCBI Taxonomy" id="1768241"/>
    <lineage>
        <taxon>Bacteria</taxon>
        <taxon>Pseudomonadati</taxon>
        <taxon>Pseudomonadota</taxon>
        <taxon>Alphaproteobacteria</taxon>
        <taxon>Rhodobacterales</taxon>
        <taxon>Paracoccaceae</taxon>
        <taxon>Tritonibacter</taxon>
    </lineage>
</organism>
<dbReference type="PATRIC" id="fig|1768241.3.peg.4142"/>
<evidence type="ECO:0000256" key="3">
    <source>
        <dbReference type="RuleBase" id="RU362119"/>
    </source>
</evidence>
<evidence type="ECO:0000259" key="4">
    <source>
        <dbReference type="Pfam" id="PF00149"/>
    </source>
</evidence>
<dbReference type="InterPro" id="IPR036907">
    <property type="entry name" value="5'-Nucleotdase_C_sf"/>
</dbReference>
<dbReference type="PROSITE" id="PS00785">
    <property type="entry name" value="5_NUCLEOTIDASE_1"/>
    <property type="match status" value="1"/>
</dbReference>
<dbReference type="GO" id="GO:0030288">
    <property type="term" value="C:outer membrane-bounded periplasmic space"/>
    <property type="evidence" value="ECO:0007669"/>
    <property type="project" value="TreeGrafter"/>
</dbReference>
<comment type="similarity">
    <text evidence="1 3">Belongs to the 5'-nucleotidase family.</text>
</comment>
<dbReference type="Pfam" id="PF02872">
    <property type="entry name" value="5_nucleotid_C"/>
    <property type="match status" value="1"/>
</dbReference>
<comment type="caution">
    <text evidence="6">The sequence shown here is derived from an EMBL/GenBank/DDBJ whole genome shotgun (WGS) entry which is preliminary data.</text>
</comment>
<gene>
    <name evidence="6" type="primary">cpdB</name>
    <name evidence="6" type="ORF">TRIHO_39670</name>
</gene>
<evidence type="ECO:0000256" key="2">
    <source>
        <dbReference type="ARBA" id="ARBA00022729"/>
    </source>
</evidence>
<name>A0A132BS15_9RHOB</name>
<dbReference type="SUPFAM" id="SSF56300">
    <property type="entry name" value="Metallo-dependent phosphatases"/>
    <property type="match status" value="1"/>
</dbReference>
<dbReference type="Gene3D" id="3.90.780.10">
    <property type="entry name" value="5'-Nucleotidase, C-terminal domain"/>
    <property type="match status" value="1"/>
</dbReference>
<protein>
    <submittedName>
        <fullName evidence="6">2',3'-cyclic-nucleotide 2'-phosphodiesterase/3'-nucleotidase</fullName>
        <ecNumber evidence="6">3.1.3.6</ecNumber>
        <ecNumber evidence="6">3.1.4.16</ecNumber>
    </submittedName>
</protein>
<evidence type="ECO:0000256" key="1">
    <source>
        <dbReference type="ARBA" id="ARBA00006654"/>
    </source>
</evidence>
<keyword evidence="3" id="KW-0547">Nucleotide-binding</keyword>
<dbReference type="OrthoDB" id="9803927at2"/>
<keyword evidence="2" id="KW-0732">Signal</keyword>
<dbReference type="GO" id="GO:0009166">
    <property type="term" value="P:nucleotide catabolic process"/>
    <property type="evidence" value="ECO:0007669"/>
    <property type="project" value="InterPro"/>
</dbReference>
<dbReference type="Pfam" id="PF00149">
    <property type="entry name" value="Metallophos"/>
    <property type="match status" value="1"/>
</dbReference>
<dbReference type="InterPro" id="IPR006146">
    <property type="entry name" value="5'-Nucleotdase_CS"/>
</dbReference>
<dbReference type="AlphaFoldDB" id="A0A132BS15"/>
<dbReference type="EMBL" id="LPUY01000103">
    <property type="protein sequence ID" value="KUP91189.1"/>
    <property type="molecule type" value="Genomic_DNA"/>
</dbReference>
<feature type="domain" description="5'-Nucleotidase C-terminal" evidence="5">
    <location>
        <begin position="401"/>
        <end position="541"/>
    </location>
</feature>
<evidence type="ECO:0000313" key="6">
    <source>
        <dbReference type="EMBL" id="KUP91189.1"/>
    </source>
</evidence>
<dbReference type="GO" id="GO:0046872">
    <property type="term" value="F:metal ion binding"/>
    <property type="evidence" value="ECO:0007669"/>
    <property type="project" value="InterPro"/>
</dbReference>
<dbReference type="InterPro" id="IPR006179">
    <property type="entry name" value="5_nucleotidase/apyrase"/>
</dbReference>
<evidence type="ECO:0000259" key="5">
    <source>
        <dbReference type="Pfam" id="PF02872"/>
    </source>
</evidence>
<dbReference type="PRINTS" id="PR01607">
    <property type="entry name" value="APYRASEFAMLY"/>
</dbReference>
<dbReference type="Proteomes" id="UP000068382">
    <property type="component" value="Unassembled WGS sequence"/>
</dbReference>
<feature type="domain" description="Calcineurin-like phosphoesterase" evidence="4">
    <location>
        <begin position="15"/>
        <end position="252"/>
    </location>
</feature>
<dbReference type="Gene3D" id="3.60.21.10">
    <property type="match status" value="1"/>
</dbReference>
<proteinExistence type="inferred from homology"/>
<dbReference type="PANTHER" id="PTHR11575:SF6">
    <property type="entry name" value="2',3'-CYCLIC-NUCLEOTIDE 2'-PHOSPHODIESTERASE_3'-NUCLEOTIDASE"/>
    <property type="match status" value="1"/>
</dbReference>
<dbReference type="EC" id="3.1.4.16" evidence="6"/>
<dbReference type="PROSITE" id="PS00786">
    <property type="entry name" value="5_NUCLEOTIDASE_2"/>
    <property type="match status" value="1"/>
</dbReference>
<sequence>MTRTGTEMKPNSRRLRLLATSDVHSNLLSHDYYADLPHPGIGLSRTSSLISQARAEVDALGGLCLLLDNGDWLQGGPIADAKTRVPGAMPPAVQAFAHLNYDAVGLGNHEFNFGLEVLGEALKSLPCPAICSNLRCLDDTVDLPLSRQLILTRTLPGEGAARPPVKIGLFSVLPPQTLIWDADHLQGRVQFEDIVDTARRSIADLRAAGADVVVALAHTGLGPEQITPGMENALRPLTELPGLDAAIGGHTHLLLPPETGPAEKFDVPVVMPGSNGSHLGVIDLTLEWGADRWQVADAGCELRPISTRSADGLVPTVPEAPALVRILAPAHARTRAVLAQSVGYVDKPHHSYFTFIGEDRALALTAAAQAAAVRPTLNASDLANYPLLSAVAPAKFGGRAGPRNYTDVPGGLLSRRHVADICVFPNELRCVLLDGARLRDWLEMSAGFFNRLAPTKTGSPPMRLENKDRAGHNFDVIFGLEYEIDPTAAALFDAEGRRIGDGEGRIRNLRWQGAPVKRDQMFAVALNSYRTTGGGNFQMLDNLPRLPLPPQMVRDAVTAYIESDLAPDPLTAQPYPWRFCKHLGVDACALTGPGARPFLTELPAGLAHRVEVTEDGFLALYLSL</sequence>